<evidence type="ECO:0000256" key="2">
    <source>
        <dbReference type="ARBA" id="ARBA00022898"/>
    </source>
</evidence>
<dbReference type="InterPro" id="IPR015422">
    <property type="entry name" value="PyrdxlP-dep_Trfase_small"/>
</dbReference>
<proteinExistence type="inferred from homology"/>
<evidence type="ECO:0000313" key="4">
    <source>
        <dbReference type="EMBL" id="CDR17812.1"/>
    </source>
</evidence>
<dbReference type="CDD" id="cd00610">
    <property type="entry name" value="OAT_like"/>
    <property type="match status" value="1"/>
</dbReference>
<evidence type="ECO:0000313" key="5">
    <source>
        <dbReference type="EMBL" id="MBP2063601.1"/>
    </source>
</evidence>
<evidence type="ECO:0000256" key="3">
    <source>
        <dbReference type="RuleBase" id="RU003560"/>
    </source>
</evidence>
<dbReference type="EMBL" id="JAGGLR010000012">
    <property type="protein sequence ID" value="MBP2063601.1"/>
    <property type="molecule type" value="Genomic_DNA"/>
</dbReference>
<name>A0A061AD42_9ACTN</name>
<dbReference type="GO" id="GO:0030170">
    <property type="term" value="F:pyridoxal phosphate binding"/>
    <property type="evidence" value="ECO:0007669"/>
    <property type="project" value="InterPro"/>
</dbReference>
<dbReference type="Gene3D" id="3.90.1150.10">
    <property type="entry name" value="Aspartate Aminotransferase, domain 1"/>
    <property type="match status" value="1"/>
</dbReference>
<sequence>MTAPPPQHAAEEGPSAAASITERDARVIAGVQKLRYFPLEVAAGRGAILIEPGGRELIDLSASWTASGLGHGHPAVTEAIVTAAQAPPGASVLSAVHEEAVAFAEELLALTPGPAGRRVYLGHAGSDANDAVLRACRARSGLRRIVAFEKGYHGGTGVAMGVSGVQINGGAVPDPHVTLVPYPTPFHAADGDAAADLVRSLSAVEQELSKGDVACLIVEPLLADGGLVVPPDGFLTGVGDLCRLYNTPLVCDEVKVGLGRTGMLHAFEHDGATPDIITFGKSLGAGLPLSAAVGPSDYLDEPVGSSLLTTAGNPICAAVGRTVLRILVEERLPERAAVAGARFLSGLREQLVGYATFQGGHIGDLRGRGLAIGVEITNPGTQKPDPSMAAAIARRAWELGVVVYVVGGNVLEITPPLVIDDAQIDRAVDVLAQAVSDVTGGT</sequence>
<dbReference type="InterPro" id="IPR049704">
    <property type="entry name" value="Aminotrans_3_PPA_site"/>
</dbReference>
<comment type="similarity">
    <text evidence="1 3">Belongs to the class-III pyridoxal-phosphate-dependent aminotransferase family.</text>
</comment>
<keyword evidence="4" id="KW-0808">Transferase</keyword>
<protein>
    <submittedName>
        <fullName evidence="5">4-aminobutyrate aminotransferase</fullName>
        <ecNumber evidence="5">2.6.1.19</ecNumber>
    </submittedName>
    <submittedName>
        <fullName evidence="4">Aminotransferase class-III</fullName>
    </submittedName>
</protein>
<dbReference type="PIRSF" id="PIRSF000521">
    <property type="entry name" value="Transaminase_4ab_Lys_Orn"/>
    <property type="match status" value="1"/>
</dbReference>
<dbReference type="AlphaFoldDB" id="A0A061AD42"/>
<dbReference type="GO" id="GO:0034386">
    <property type="term" value="F:4-aminobutyrate:2-oxoglutarate transaminase activity"/>
    <property type="evidence" value="ECO:0007669"/>
    <property type="project" value="UniProtKB-EC"/>
</dbReference>
<reference evidence="5 6" key="2">
    <citation type="submission" date="2021-03" db="EMBL/GenBank/DDBJ databases">
        <title>Genomic Encyclopedia of Type Strains, Phase IV (KMG-IV): sequencing the most valuable type-strain genomes for metagenomic binning, comparative biology and taxonomic classification.</title>
        <authorList>
            <person name="Goeker M."/>
        </authorList>
    </citation>
    <scope>NUCLEOTIDE SEQUENCE [LARGE SCALE GENOMIC DNA]</scope>
    <source>
        <strain evidence="5 6">DSM 41954</strain>
    </source>
</reference>
<dbReference type="EMBL" id="LK022848">
    <property type="protein sequence ID" value="CDR17812.1"/>
    <property type="molecule type" value="Genomic_DNA"/>
</dbReference>
<keyword evidence="4" id="KW-0032">Aminotransferase</keyword>
<organism evidence="4">
    <name type="scientific">Streptomyces iranensis</name>
    <dbReference type="NCBI Taxonomy" id="576784"/>
    <lineage>
        <taxon>Bacteria</taxon>
        <taxon>Bacillati</taxon>
        <taxon>Actinomycetota</taxon>
        <taxon>Actinomycetes</taxon>
        <taxon>Kitasatosporales</taxon>
        <taxon>Streptomycetaceae</taxon>
        <taxon>Streptomyces</taxon>
        <taxon>Streptomyces violaceusniger group</taxon>
    </lineage>
</organism>
<keyword evidence="2 3" id="KW-0663">Pyridoxal phosphate</keyword>
<dbReference type="Proteomes" id="UP000756710">
    <property type="component" value="Unassembled WGS sequence"/>
</dbReference>
<dbReference type="InterPro" id="IPR005814">
    <property type="entry name" value="Aminotrans_3"/>
</dbReference>
<dbReference type="EC" id="2.6.1.19" evidence="5"/>
<dbReference type="PANTHER" id="PTHR45688">
    <property type="match status" value="1"/>
</dbReference>
<dbReference type="Pfam" id="PF00202">
    <property type="entry name" value="Aminotran_3"/>
    <property type="match status" value="1"/>
</dbReference>
<dbReference type="HOGENOM" id="CLU_016922_10_0_11"/>
<dbReference type="SUPFAM" id="SSF53383">
    <property type="entry name" value="PLP-dependent transferases"/>
    <property type="match status" value="1"/>
</dbReference>
<dbReference type="InterPro" id="IPR015424">
    <property type="entry name" value="PyrdxlP-dep_Trfase"/>
</dbReference>
<keyword evidence="6" id="KW-1185">Reference proteome</keyword>
<evidence type="ECO:0000256" key="1">
    <source>
        <dbReference type="ARBA" id="ARBA00008954"/>
    </source>
</evidence>
<accession>A0A061AD42</accession>
<dbReference type="PROSITE" id="PS00600">
    <property type="entry name" value="AA_TRANSFER_CLASS_3"/>
    <property type="match status" value="1"/>
</dbReference>
<evidence type="ECO:0000313" key="6">
    <source>
        <dbReference type="Proteomes" id="UP000756710"/>
    </source>
</evidence>
<dbReference type="Gene3D" id="3.40.640.10">
    <property type="entry name" value="Type I PLP-dependent aspartate aminotransferase-like (Major domain)"/>
    <property type="match status" value="1"/>
</dbReference>
<dbReference type="RefSeq" id="WP_044580448.1">
    <property type="nucleotide sequence ID" value="NZ_BAABDR010000100.1"/>
</dbReference>
<dbReference type="PANTHER" id="PTHR45688:SF13">
    <property type="entry name" value="ALANINE--GLYOXYLATE AMINOTRANSFERASE 2-LIKE"/>
    <property type="match status" value="1"/>
</dbReference>
<reference evidence="4" key="1">
    <citation type="submission" date="2014-05" db="EMBL/GenBank/DDBJ databases">
        <authorList>
            <person name="Horn Fabian"/>
        </authorList>
    </citation>
    <scope>NUCLEOTIDE SEQUENCE</scope>
</reference>
<dbReference type="InterPro" id="IPR015421">
    <property type="entry name" value="PyrdxlP-dep_Trfase_major"/>
</dbReference>
<gene>
    <name evidence="5" type="ORF">J2Z30_004622</name>
    <name evidence="4" type="ORF">SIRAN9785</name>
</gene>